<dbReference type="EMBL" id="OC003141">
    <property type="protein sequence ID" value="CAD7262864.1"/>
    <property type="molecule type" value="Genomic_DNA"/>
</dbReference>
<reference evidence="1" key="1">
    <citation type="submission" date="2020-11" db="EMBL/GenBank/DDBJ databases">
        <authorList>
            <person name="Tran Van P."/>
        </authorList>
    </citation>
    <scope>NUCLEOTIDE SEQUENCE</scope>
</reference>
<evidence type="ECO:0008006" key="2">
    <source>
        <dbReference type="Google" id="ProtNLM"/>
    </source>
</evidence>
<accession>A0A7R9G0X5</accession>
<gene>
    <name evidence="1" type="ORF">TSIB3V08_LOCUS6960</name>
</gene>
<proteinExistence type="predicted"/>
<name>A0A7R9G0X5_TIMSH</name>
<protein>
    <recommendedName>
        <fullName evidence="2">Protein kinase domain-containing protein</fullName>
    </recommendedName>
</protein>
<dbReference type="AlphaFoldDB" id="A0A7R9G0X5"/>
<evidence type="ECO:0000313" key="1">
    <source>
        <dbReference type="EMBL" id="CAD7262864.1"/>
    </source>
</evidence>
<organism evidence="1">
    <name type="scientific">Timema shepardi</name>
    <name type="common">Walking stick</name>
    <dbReference type="NCBI Taxonomy" id="629360"/>
    <lineage>
        <taxon>Eukaryota</taxon>
        <taxon>Metazoa</taxon>
        <taxon>Ecdysozoa</taxon>
        <taxon>Arthropoda</taxon>
        <taxon>Hexapoda</taxon>
        <taxon>Insecta</taxon>
        <taxon>Pterygota</taxon>
        <taxon>Neoptera</taxon>
        <taxon>Polyneoptera</taxon>
        <taxon>Phasmatodea</taxon>
        <taxon>Timematodea</taxon>
        <taxon>Timematoidea</taxon>
        <taxon>Timematidae</taxon>
        <taxon>Timema</taxon>
    </lineage>
</organism>
<sequence>MAHNLAPSVNCSLDDIDLNALKDPAGIFELIEVVGNGTYGQVYKVRQYALLSNMALLRGSYLQHPAIPDINTLLFPTSTPCYSRHKHPAIPNINTLLFPTSTPCYSLHQHPAIPDINTLLFLTSTPCYSLHQHPAIPDINTLLFLTSTPCYS</sequence>
<dbReference type="Gene3D" id="3.30.200.20">
    <property type="entry name" value="Phosphorylase Kinase, domain 1"/>
    <property type="match status" value="1"/>
</dbReference>